<dbReference type="PRINTS" id="PR00344">
    <property type="entry name" value="BCTRLSENSOR"/>
</dbReference>
<evidence type="ECO:0000256" key="13">
    <source>
        <dbReference type="ARBA" id="ARBA00023136"/>
    </source>
</evidence>
<dbReference type="PROSITE" id="PS50885">
    <property type="entry name" value="HAMP"/>
    <property type="match status" value="1"/>
</dbReference>
<dbReference type="SMART" id="SM00387">
    <property type="entry name" value="HATPase_c"/>
    <property type="match status" value="1"/>
</dbReference>
<dbReference type="PANTHER" id="PTHR45436">
    <property type="entry name" value="SENSOR HISTIDINE KINASE YKOH"/>
    <property type="match status" value="1"/>
</dbReference>
<evidence type="ECO:0000256" key="15">
    <source>
        <dbReference type="SAM" id="Phobius"/>
    </source>
</evidence>
<dbReference type="InterPro" id="IPR003660">
    <property type="entry name" value="HAMP_dom"/>
</dbReference>
<evidence type="ECO:0000256" key="12">
    <source>
        <dbReference type="ARBA" id="ARBA00023012"/>
    </source>
</evidence>
<evidence type="ECO:0000256" key="4">
    <source>
        <dbReference type="ARBA" id="ARBA00022475"/>
    </source>
</evidence>
<feature type="transmembrane region" description="Helical" evidence="15">
    <location>
        <begin position="210"/>
        <end position="233"/>
    </location>
</feature>
<keyword evidence="6" id="KW-0808">Transferase</keyword>
<keyword evidence="11 15" id="KW-1133">Transmembrane helix</keyword>
<dbReference type="SUPFAM" id="SSF158472">
    <property type="entry name" value="HAMP domain-like"/>
    <property type="match status" value="1"/>
</dbReference>
<evidence type="ECO:0000256" key="3">
    <source>
        <dbReference type="ARBA" id="ARBA00012438"/>
    </source>
</evidence>
<comment type="subcellular location">
    <subcellularLocation>
        <location evidence="2">Cell membrane</location>
        <topology evidence="2">Multi-pass membrane protein</topology>
    </subcellularLocation>
</comment>
<evidence type="ECO:0000313" key="18">
    <source>
        <dbReference type="EMBL" id="UOF91079.1"/>
    </source>
</evidence>
<dbReference type="InterPro" id="IPR003594">
    <property type="entry name" value="HATPase_dom"/>
</dbReference>
<keyword evidence="10" id="KW-0067">ATP-binding</keyword>
<dbReference type="InterPro" id="IPR036097">
    <property type="entry name" value="HisK_dim/P_sf"/>
</dbReference>
<evidence type="ECO:0000256" key="7">
    <source>
        <dbReference type="ARBA" id="ARBA00022692"/>
    </source>
</evidence>
<dbReference type="InterPro" id="IPR003661">
    <property type="entry name" value="HisK_dim/P_dom"/>
</dbReference>
<dbReference type="PANTHER" id="PTHR45436:SF5">
    <property type="entry name" value="SENSOR HISTIDINE KINASE TRCS"/>
    <property type="match status" value="1"/>
</dbReference>
<evidence type="ECO:0000256" key="5">
    <source>
        <dbReference type="ARBA" id="ARBA00022553"/>
    </source>
</evidence>
<evidence type="ECO:0000256" key="11">
    <source>
        <dbReference type="ARBA" id="ARBA00022989"/>
    </source>
</evidence>
<feature type="region of interest" description="Disordered" evidence="14">
    <location>
        <begin position="73"/>
        <end position="96"/>
    </location>
</feature>
<dbReference type="CDD" id="cd00075">
    <property type="entry name" value="HATPase"/>
    <property type="match status" value="1"/>
</dbReference>
<feature type="domain" description="Histidine kinase" evidence="16">
    <location>
        <begin position="295"/>
        <end position="528"/>
    </location>
</feature>
<keyword evidence="7 15" id="KW-0812">Transmembrane</keyword>
<dbReference type="Pfam" id="PF02518">
    <property type="entry name" value="HATPase_c"/>
    <property type="match status" value="1"/>
</dbReference>
<dbReference type="SMART" id="SM00304">
    <property type="entry name" value="HAMP"/>
    <property type="match status" value="1"/>
</dbReference>
<keyword evidence="8" id="KW-0547">Nucleotide-binding</keyword>
<accession>A0ABY4CLB4</accession>
<dbReference type="PROSITE" id="PS51257">
    <property type="entry name" value="PROKAR_LIPOPROTEIN"/>
    <property type="match status" value="1"/>
</dbReference>
<dbReference type="SMART" id="SM00388">
    <property type="entry name" value="HisKA"/>
    <property type="match status" value="1"/>
</dbReference>
<dbReference type="EMBL" id="CP089291">
    <property type="protein sequence ID" value="UOF91079.1"/>
    <property type="molecule type" value="Genomic_DNA"/>
</dbReference>
<keyword evidence="12" id="KW-0902">Two-component regulatory system</keyword>
<gene>
    <name evidence="18" type="ORF">LSG31_02115</name>
</gene>
<sequence>MFRRGRKKWFASISIKWKLTGVTTLSLACILLLFSGVVYFTSAQTMLRSQQQILQSKAKGIADYYKNHLQDNSNHGDLASGQENANPVNHTGNASVDVQDDPSWIQSYQSEGQIIEIRSKQGTIRDVAYEGILPSEFDHKLLQLYGSSFGKDTIPISKHGLSDNSNAAVMSLNRGRILSLLTPIYDKDRYIGMVIIGQSLEQMDEYLTSLAWLLVLGSIGALALAGIGGYVFARTALRPVRDIIDTVKQINIKHLDQRVPVMKTNDEIALLASTCNDMLERMERSVIQQNQFVADASHELRTPLAMIAGYASLLDRWGKNDEAVRDMAIRVLVKESNRLRNLANDLLQLADMDGKELALDTPTDINMVVSETVHQFTALQDAESQAGPTLLTNISNQNIMASIREDHLKQVLIILLDNAIKHTSSTGTVEILVEQNFAERNSRKQMQQGCKMLQITVRDNGEGIPQEDLPRIFDRFYRADKARTRERGGSGLGLSIAKAIVESYGGQIFLNSTLGAGTSVQFTIPEAIETIH</sequence>
<evidence type="ECO:0000256" key="8">
    <source>
        <dbReference type="ARBA" id="ARBA00022741"/>
    </source>
</evidence>
<dbReference type="InterPro" id="IPR004358">
    <property type="entry name" value="Sig_transdc_His_kin-like_C"/>
</dbReference>
<organism evidence="18 19">
    <name type="scientific">Fodinisporobacter ferrooxydans</name>
    <dbReference type="NCBI Taxonomy" id="2901836"/>
    <lineage>
        <taxon>Bacteria</taxon>
        <taxon>Bacillati</taxon>
        <taxon>Bacillota</taxon>
        <taxon>Bacilli</taxon>
        <taxon>Bacillales</taxon>
        <taxon>Alicyclobacillaceae</taxon>
        <taxon>Fodinisporobacter</taxon>
    </lineage>
</organism>
<dbReference type="Gene3D" id="6.10.340.10">
    <property type="match status" value="1"/>
</dbReference>
<evidence type="ECO:0000256" key="14">
    <source>
        <dbReference type="SAM" id="MobiDB-lite"/>
    </source>
</evidence>
<name>A0ABY4CLB4_9BACL</name>
<proteinExistence type="predicted"/>
<evidence type="ECO:0000256" key="6">
    <source>
        <dbReference type="ARBA" id="ARBA00022679"/>
    </source>
</evidence>
<comment type="catalytic activity">
    <reaction evidence="1">
        <text>ATP + protein L-histidine = ADP + protein N-phospho-L-histidine.</text>
        <dbReference type="EC" id="2.7.13.3"/>
    </reaction>
</comment>
<dbReference type="CDD" id="cd06225">
    <property type="entry name" value="HAMP"/>
    <property type="match status" value="1"/>
</dbReference>
<dbReference type="GO" id="GO:0016301">
    <property type="term" value="F:kinase activity"/>
    <property type="evidence" value="ECO:0007669"/>
    <property type="project" value="UniProtKB-KW"/>
</dbReference>
<evidence type="ECO:0000256" key="2">
    <source>
        <dbReference type="ARBA" id="ARBA00004651"/>
    </source>
</evidence>
<dbReference type="Gene3D" id="1.10.287.130">
    <property type="match status" value="1"/>
</dbReference>
<keyword evidence="5" id="KW-0597">Phosphoprotein</keyword>
<evidence type="ECO:0000259" key="17">
    <source>
        <dbReference type="PROSITE" id="PS50885"/>
    </source>
</evidence>
<dbReference type="PROSITE" id="PS50109">
    <property type="entry name" value="HIS_KIN"/>
    <property type="match status" value="1"/>
</dbReference>
<dbReference type="Proteomes" id="UP000830167">
    <property type="component" value="Chromosome"/>
</dbReference>
<dbReference type="SUPFAM" id="SSF55874">
    <property type="entry name" value="ATPase domain of HSP90 chaperone/DNA topoisomerase II/histidine kinase"/>
    <property type="match status" value="1"/>
</dbReference>
<evidence type="ECO:0000256" key="1">
    <source>
        <dbReference type="ARBA" id="ARBA00000085"/>
    </source>
</evidence>
<evidence type="ECO:0000259" key="16">
    <source>
        <dbReference type="PROSITE" id="PS50109"/>
    </source>
</evidence>
<keyword evidence="9 18" id="KW-0418">Kinase</keyword>
<evidence type="ECO:0000256" key="9">
    <source>
        <dbReference type="ARBA" id="ARBA00022777"/>
    </source>
</evidence>
<dbReference type="SUPFAM" id="SSF47384">
    <property type="entry name" value="Homodimeric domain of signal transducing histidine kinase"/>
    <property type="match status" value="1"/>
</dbReference>
<reference evidence="18" key="1">
    <citation type="submission" date="2021-12" db="EMBL/GenBank/DDBJ databases">
        <title>Alicyclobacillaceae gen. nov., sp. nov., isolated from chalcocite enrichment system.</title>
        <authorList>
            <person name="Jiang Z."/>
        </authorList>
    </citation>
    <scope>NUCLEOTIDE SEQUENCE</scope>
    <source>
        <strain evidence="18">MYW30-H2</strain>
    </source>
</reference>
<dbReference type="InterPro" id="IPR036890">
    <property type="entry name" value="HATPase_C_sf"/>
</dbReference>
<feature type="domain" description="HAMP" evidence="17">
    <location>
        <begin position="234"/>
        <end position="287"/>
    </location>
</feature>
<dbReference type="EC" id="2.7.13.3" evidence="3"/>
<keyword evidence="19" id="KW-1185">Reference proteome</keyword>
<dbReference type="InterPro" id="IPR005467">
    <property type="entry name" value="His_kinase_dom"/>
</dbReference>
<dbReference type="Pfam" id="PF00672">
    <property type="entry name" value="HAMP"/>
    <property type="match status" value="1"/>
</dbReference>
<evidence type="ECO:0000256" key="10">
    <source>
        <dbReference type="ARBA" id="ARBA00022840"/>
    </source>
</evidence>
<protein>
    <recommendedName>
        <fullName evidence="3">histidine kinase</fullName>
        <ecNumber evidence="3">2.7.13.3</ecNumber>
    </recommendedName>
</protein>
<dbReference type="Gene3D" id="3.30.565.10">
    <property type="entry name" value="Histidine kinase-like ATPase, C-terminal domain"/>
    <property type="match status" value="1"/>
</dbReference>
<keyword evidence="13 15" id="KW-0472">Membrane</keyword>
<evidence type="ECO:0000313" key="19">
    <source>
        <dbReference type="Proteomes" id="UP000830167"/>
    </source>
</evidence>
<dbReference type="InterPro" id="IPR050428">
    <property type="entry name" value="TCS_sensor_his_kinase"/>
</dbReference>
<dbReference type="CDD" id="cd00082">
    <property type="entry name" value="HisKA"/>
    <property type="match status" value="1"/>
</dbReference>
<dbReference type="RefSeq" id="WP_347437770.1">
    <property type="nucleotide sequence ID" value="NZ_CP089291.1"/>
</dbReference>
<dbReference type="Pfam" id="PF00512">
    <property type="entry name" value="HisKA"/>
    <property type="match status" value="1"/>
</dbReference>
<keyword evidence="4" id="KW-1003">Cell membrane</keyword>